<reference evidence="8" key="1">
    <citation type="journal article" date="2019" name="Int. J. Syst. Evol. Microbiol.">
        <title>The Global Catalogue of Microorganisms (GCM) 10K type strain sequencing project: providing services to taxonomists for standard genome sequencing and annotation.</title>
        <authorList>
            <consortium name="The Broad Institute Genomics Platform"/>
            <consortium name="The Broad Institute Genome Sequencing Center for Infectious Disease"/>
            <person name="Wu L."/>
            <person name="Ma J."/>
        </authorList>
    </citation>
    <scope>NUCLEOTIDE SEQUENCE [LARGE SCALE GENOMIC DNA]</scope>
    <source>
        <strain evidence="8">KCTC 23299</strain>
    </source>
</reference>
<keyword evidence="4" id="KW-0472">Membrane</keyword>
<evidence type="ECO:0000256" key="4">
    <source>
        <dbReference type="ARBA" id="ARBA00023136"/>
    </source>
</evidence>
<evidence type="ECO:0000256" key="5">
    <source>
        <dbReference type="ARBA" id="ARBA00023237"/>
    </source>
</evidence>
<evidence type="ECO:0000256" key="6">
    <source>
        <dbReference type="SAM" id="SignalP"/>
    </source>
</evidence>
<feature type="signal peptide" evidence="6">
    <location>
        <begin position="1"/>
        <end position="19"/>
    </location>
</feature>
<keyword evidence="2" id="KW-1134">Transmembrane beta strand</keyword>
<keyword evidence="5" id="KW-0998">Cell outer membrane</keyword>
<evidence type="ECO:0000313" key="7">
    <source>
        <dbReference type="EMBL" id="MFD2921546.1"/>
    </source>
</evidence>
<sequence>MKKNILIILLGISGLNANAQLFNEEVKFLYEHAAAKNDTLQLYQLKKEEAVIDIQSARFNYLPKVNFNATYTRLNDDIVFPENLQQLLMGTQSLLIKEKLGLGFNSSLPGNIPLQPVDPIQRKDIFKTTVSSQWLLFSGFKISNGVKAYQHQQRSFDHLTQKQQTRLWLDVADVYDKMALVNSSDAILAASEKILDEQTRFVNKAIENGLATPLERKRIELARQKLAVKKLENETSKTVLHSKMHQLTGLGTEAIAQLHPTLQATPAITAEYATVRPEIKALDEGIEATKYQEKAALSEYVPKLAAFGQYELRERDLSLLEPKWYAGVRLQWNVFDGLQARNNAKKAALQRRSLEVQKRSAEDMFALADSKLKEDYQLAAQKVKWKEAAVQLTEDTYAFINKQYLNGLTNLAEVLDAITDLETAKFEYQQALYEQRRAALQAADMNGSLLKNL</sequence>
<feature type="chain" id="PRO_5046873849" evidence="6">
    <location>
        <begin position="20"/>
        <end position="453"/>
    </location>
</feature>
<dbReference type="SUPFAM" id="SSF56954">
    <property type="entry name" value="Outer membrane efflux proteins (OEP)"/>
    <property type="match status" value="1"/>
</dbReference>
<dbReference type="Proteomes" id="UP001597511">
    <property type="component" value="Unassembled WGS sequence"/>
</dbReference>
<dbReference type="PANTHER" id="PTHR30026:SF20">
    <property type="entry name" value="OUTER MEMBRANE PROTEIN TOLC"/>
    <property type="match status" value="1"/>
</dbReference>
<dbReference type="Gene3D" id="1.20.1600.10">
    <property type="entry name" value="Outer membrane efflux proteins (OEP)"/>
    <property type="match status" value="1"/>
</dbReference>
<gene>
    <name evidence="7" type="ORF">ACFS6H_17625</name>
</gene>
<name>A0ABW6ABV7_9BACT</name>
<dbReference type="InterPro" id="IPR051906">
    <property type="entry name" value="TolC-like"/>
</dbReference>
<comment type="caution">
    <text evidence="7">The sequence shown here is derived from an EMBL/GenBank/DDBJ whole genome shotgun (WGS) entry which is preliminary data.</text>
</comment>
<evidence type="ECO:0000256" key="2">
    <source>
        <dbReference type="ARBA" id="ARBA00022452"/>
    </source>
</evidence>
<keyword evidence="3" id="KW-0812">Transmembrane</keyword>
<protein>
    <submittedName>
        <fullName evidence="7">TolC family protein</fullName>
    </submittedName>
</protein>
<organism evidence="7 8">
    <name type="scientific">Terrimonas rubra</name>
    <dbReference type="NCBI Taxonomy" id="1035890"/>
    <lineage>
        <taxon>Bacteria</taxon>
        <taxon>Pseudomonadati</taxon>
        <taxon>Bacteroidota</taxon>
        <taxon>Chitinophagia</taxon>
        <taxon>Chitinophagales</taxon>
        <taxon>Chitinophagaceae</taxon>
        <taxon>Terrimonas</taxon>
    </lineage>
</organism>
<dbReference type="PANTHER" id="PTHR30026">
    <property type="entry name" value="OUTER MEMBRANE PROTEIN TOLC"/>
    <property type="match status" value="1"/>
</dbReference>
<evidence type="ECO:0000256" key="1">
    <source>
        <dbReference type="ARBA" id="ARBA00004442"/>
    </source>
</evidence>
<keyword evidence="6" id="KW-0732">Signal</keyword>
<evidence type="ECO:0000313" key="8">
    <source>
        <dbReference type="Proteomes" id="UP001597511"/>
    </source>
</evidence>
<proteinExistence type="predicted"/>
<accession>A0ABW6ABV7</accession>
<evidence type="ECO:0000256" key="3">
    <source>
        <dbReference type="ARBA" id="ARBA00022692"/>
    </source>
</evidence>
<comment type="subcellular location">
    <subcellularLocation>
        <location evidence="1">Cell outer membrane</location>
    </subcellularLocation>
</comment>
<keyword evidence="8" id="KW-1185">Reference proteome</keyword>
<dbReference type="EMBL" id="JBHUOZ010000003">
    <property type="protein sequence ID" value="MFD2921546.1"/>
    <property type="molecule type" value="Genomic_DNA"/>
</dbReference>
<dbReference type="RefSeq" id="WP_386102064.1">
    <property type="nucleotide sequence ID" value="NZ_JBHUOZ010000003.1"/>
</dbReference>